<gene>
    <name evidence="4" type="ORF">ABID43_002946</name>
</gene>
<proteinExistence type="predicted"/>
<dbReference type="InterPro" id="IPR001789">
    <property type="entry name" value="Sig_transdc_resp-reg_receiver"/>
</dbReference>
<evidence type="ECO:0000256" key="2">
    <source>
        <dbReference type="PROSITE-ProRule" id="PRU00169"/>
    </source>
</evidence>
<dbReference type="Proteomes" id="UP001549145">
    <property type="component" value="Unassembled WGS sequence"/>
</dbReference>
<reference evidence="4 5" key="1">
    <citation type="submission" date="2024-06" db="EMBL/GenBank/DDBJ databases">
        <title>Genomic Encyclopedia of Type Strains, Phase IV (KMG-IV): sequencing the most valuable type-strain genomes for metagenomic binning, comparative biology and taxonomic classification.</title>
        <authorList>
            <person name="Goeker M."/>
        </authorList>
    </citation>
    <scope>NUCLEOTIDE SEQUENCE [LARGE SCALE GENOMIC DNA]</scope>
    <source>
        <strain evidence="4 5">DSM 21331</strain>
    </source>
</reference>
<keyword evidence="5" id="KW-1185">Reference proteome</keyword>
<dbReference type="SMART" id="SM00448">
    <property type="entry name" value="REC"/>
    <property type="match status" value="1"/>
</dbReference>
<evidence type="ECO:0000256" key="1">
    <source>
        <dbReference type="ARBA" id="ARBA00022553"/>
    </source>
</evidence>
<dbReference type="PANTHER" id="PTHR44591">
    <property type="entry name" value="STRESS RESPONSE REGULATOR PROTEIN 1"/>
    <property type="match status" value="1"/>
</dbReference>
<dbReference type="PANTHER" id="PTHR44591:SF20">
    <property type="entry name" value="PROTEIN PILH"/>
    <property type="match status" value="1"/>
</dbReference>
<keyword evidence="1 2" id="KW-0597">Phosphoprotein</keyword>
<dbReference type="SUPFAM" id="SSF52172">
    <property type="entry name" value="CheY-like"/>
    <property type="match status" value="1"/>
</dbReference>
<accession>A0ABV2L6D0</accession>
<protein>
    <submittedName>
        <fullName evidence="4">CheY-like chemotaxis protein</fullName>
    </submittedName>
</protein>
<dbReference type="EMBL" id="JBEPMM010000008">
    <property type="protein sequence ID" value="MET3693396.1"/>
    <property type="molecule type" value="Genomic_DNA"/>
</dbReference>
<sequence>MSEPLRVLIAEDEALILMQLEFLVEDAGHRVVGTAATSDEAIRVARETQPDLVFVDLQLRGGSSGIDIVRGLRDDPGLTLVFVTANAQHIAQDLEGAAGVIPKPYTEAVVFDTLSYFEECVRRPPPRQPVPLGLRLAPAYRAALARGRDAE</sequence>
<dbReference type="PROSITE" id="PS50110">
    <property type="entry name" value="RESPONSE_REGULATORY"/>
    <property type="match status" value="1"/>
</dbReference>
<evidence type="ECO:0000313" key="5">
    <source>
        <dbReference type="Proteomes" id="UP001549145"/>
    </source>
</evidence>
<dbReference type="Pfam" id="PF00072">
    <property type="entry name" value="Response_reg"/>
    <property type="match status" value="1"/>
</dbReference>
<evidence type="ECO:0000259" key="3">
    <source>
        <dbReference type="PROSITE" id="PS50110"/>
    </source>
</evidence>
<dbReference type="RefSeq" id="WP_238276683.1">
    <property type="nucleotide sequence ID" value="NZ_BPQL01000017.1"/>
</dbReference>
<dbReference type="InterPro" id="IPR050595">
    <property type="entry name" value="Bact_response_regulator"/>
</dbReference>
<organism evidence="4 5">
    <name type="scientific">Methylobacterium goesingense</name>
    <dbReference type="NCBI Taxonomy" id="243690"/>
    <lineage>
        <taxon>Bacteria</taxon>
        <taxon>Pseudomonadati</taxon>
        <taxon>Pseudomonadota</taxon>
        <taxon>Alphaproteobacteria</taxon>
        <taxon>Hyphomicrobiales</taxon>
        <taxon>Methylobacteriaceae</taxon>
        <taxon>Methylobacterium</taxon>
    </lineage>
</organism>
<comment type="caution">
    <text evidence="4">The sequence shown here is derived from an EMBL/GenBank/DDBJ whole genome shotgun (WGS) entry which is preliminary data.</text>
</comment>
<dbReference type="InterPro" id="IPR011006">
    <property type="entry name" value="CheY-like_superfamily"/>
</dbReference>
<name>A0ABV2L6D0_9HYPH</name>
<feature type="modified residue" description="4-aspartylphosphate" evidence="2">
    <location>
        <position position="56"/>
    </location>
</feature>
<feature type="domain" description="Response regulatory" evidence="3">
    <location>
        <begin position="6"/>
        <end position="118"/>
    </location>
</feature>
<evidence type="ECO:0000313" key="4">
    <source>
        <dbReference type="EMBL" id="MET3693396.1"/>
    </source>
</evidence>
<dbReference type="Gene3D" id="3.40.50.2300">
    <property type="match status" value="1"/>
</dbReference>